<accession>A0A4Q0A3H2</accession>
<evidence type="ECO:0000313" key="7">
    <source>
        <dbReference type="Proteomes" id="UP000268162"/>
    </source>
</evidence>
<evidence type="ECO:0000256" key="2">
    <source>
        <dbReference type="ARBA" id="ARBA00022737"/>
    </source>
</evidence>
<evidence type="ECO:0000313" key="6">
    <source>
        <dbReference type="EMBL" id="RKP40428.1"/>
    </source>
</evidence>
<proteinExistence type="inferred from homology"/>
<feature type="compositionally biased region" description="Basic and acidic residues" evidence="5">
    <location>
        <begin position="348"/>
        <end position="357"/>
    </location>
</feature>
<keyword evidence="2" id="KW-0677">Repeat</keyword>
<feature type="region of interest" description="Disordered" evidence="5">
    <location>
        <begin position="923"/>
        <end position="943"/>
    </location>
</feature>
<dbReference type="InterPro" id="IPR002885">
    <property type="entry name" value="PPR_rpt"/>
</dbReference>
<dbReference type="AlphaFoldDB" id="A0A4Q0A3H2"/>
<protein>
    <recommendedName>
        <fullName evidence="8">Pentacotripeptide-repeat region of PRORP domain-containing protein</fullName>
    </recommendedName>
</protein>
<evidence type="ECO:0000256" key="1">
    <source>
        <dbReference type="ARBA" id="ARBA00006192"/>
    </source>
</evidence>
<sequence length="1101" mass="121114">MLSRASQRLASRQLYPVVTKQARPHGLAPLNVHQLTASLVQLPTTATVVAHRHYTSHPSKPSQSHASRPTPPSNRTDAATAARLFTAACDDASMPLDRVYQFYSEFRRTGQWELVDSAHYSTLLDRLITTYRLLSVQNDKPVSSLKYAADLPSLRGGSRQSPGSLNAPDTQRNLLTQRIQEVCSDWWERIVIQCRLPPNSTAAVTAPAPAPDQTSTPIPPAAAPQLSLTESSWRVLDLPKFEAARPAVDDIERGLILIQQPIQVWRIMSIMNASGASPNPLHLITILQQMYNQGLPEGPTIAQSVCTMCTSTAATTTTTTPSLKLVRALVDLLTMTPPTSSSGPQRGARKEFHRDPSHATGPKSPLNKASLPNQPPSPSSSQQRVDQAAALVQNYLNHTTGVDPDLCARMARAYWRLRDREQAMAWYRKIAQQPSTPYDPASIGMMVAVLGSMRAPEEMIQVLQTAVQHQIPVDSRALGAAVATAVSTKNWDLLACVEACIPEPQDPCELDQAGPTTAAYLDPQLATDLVGAYSIKNDREQALRWLAILKRYNLFPYLRNPEINRVIRSLGHLKEPQQAWALLSYLIQKHVTPSSNMWVSMLHGCLYNHYFALIPAIAAAIEKQANAKLQTVGYQVYGDLARAYAAMGHTEQVRALFDRAINIFNLDKPIQNSSFAGFPWNSLLNALVRAGLTTEVWATYELTSQHQRNNHLSPDLYTFGIMLNFCRIYKQVEALAGLLSDMRILNIPLEPIHSIYLADLYAQVGQTTRAHVLLTELRQQQQLRIDAKLGGLIIKLYCDLGEVSTGVALFEYMRGAQPQSPSPAAPTTAAATETPPLSFTAESITIDHTHRSSLTVLYNAGLNAYRLASDETGFGRVLQHMRADPPIPFDQSTFRVIIGSEFDRRQKVITDADGTLTVLVPTTPEMMPTSSSSSSSSSPPLGLPSAPTVETLVLAQMADAQVWCDDSVYSTLILEYAKRHQLGGALRVMALAKQNGQPISLQMYHALFPLCKPVNIVTPTTPPTTTTTMTTSEPPIDRLVRDLCALNQIDGKRSDFTLARFLSDLFIMDKVNNPSDTKTQIAATLSRISAPLHKAWKANLN</sequence>
<dbReference type="EMBL" id="ML002209">
    <property type="protein sequence ID" value="RKP40428.1"/>
    <property type="molecule type" value="Genomic_DNA"/>
</dbReference>
<evidence type="ECO:0000256" key="5">
    <source>
        <dbReference type="SAM" id="MobiDB-lite"/>
    </source>
</evidence>
<evidence type="ECO:0008006" key="8">
    <source>
        <dbReference type="Google" id="ProtNLM"/>
    </source>
</evidence>
<dbReference type="Pfam" id="PF01535">
    <property type="entry name" value="PPR"/>
    <property type="match status" value="1"/>
</dbReference>
<dbReference type="Proteomes" id="UP000268162">
    <property type="component" value="Unassembled WGS sequence"/>
</dbReference>
<feature type="region of interest" description="Disordered" evidence="5">
    <location>
        <begin position="53"/>
        <end position="77"/>
    </location>
</feature>
<name>A0A4Q0A3H2_9FUNG</name>
<dbReference type="PANTHER" id="PTHR47447">
    <property type="entry name" value="OS03G0856100 PROTEIN"/>
    <property type="match status" value="1"/>
</dbReference>
<evidence type="ECO:0000256" key="4">
    <source>
        <dbReference type="ARBA" id="ARBA00044511"/>
    </source>
</evidence>
<reference evidence="7" key="1">
    <citation type="journal article" date="2018" name="Nat. Microbiol.">
        <title>Leveraging single-cell genomics to expand the fungal tree of life.</title>
        <authorList>
            <person name="Ahrendt S.R."/>
            <person name="Quandt C.A."/>
            <person name="Ciobanu D."/>
            <person name="Clum A."/>
            <person name="Salamov A."/>
            <person name="Andreopoulos B."/>
            <person name="Cheng J.F."/>
            <person name="Woyke T."/>
            <person name="Pelin A."/>
            <person name="Henrissat B."/>
            <person name="Reynolds N.K."/>
            <person name="Benny G.L."/>
            <person name="Smith M.E."/>
            <person name="James T.Y."/>
            <person name="Grigoriev I.V."/>
        </authorList>
    </citation>
    <scope>NUCLEOTIDE SEQUENCE [LARGE SCALE GENOMIC DNA]</scope>
    <source>
        <strain evidence="7">RSA 468</strain>
    </source>
</reference>
<organism evidence="6 7">
    <name type="scientific">Dimargaris cristalligena</name>
    <dbReference type="NCBI Taxonomy" id="215637"/>
    <lineage>
        <taxon>Eukaryota</taxon>
        <taxon>Fungi</taxon>
        <taxon>Fungi incertae sedis</taxon>
        <taxon>Zoopagomycota</taxon>
        <taxon>Kickxellomycotina</taxon>
        <taxon>Dimargaritomycetes</taxon>
        <taxon>Dimargaritales</taxon>
        <taxon>Dimargaritaceae</taxon>
        <taxon>Dimargaris</taxon>
    </lineage>
</organism>
<dbReference type="InterPro" id="IPR011990">
    <property type="entry name" value="TPR-like_helical_dom_sf"/>
</dbReference>
<feature type="region of interest" description="Disordered" evidence="5">
    <location>
        <begin position="335"/>
        <end position="386"/>
    </location>
</feature>
<comment type="function">
    <text evidence="3">Regulates mitochondrial small subunit maturation by controlling 15S rRNA 5'-end processing. Localizes to the 5' precursor of the 15S rRNA in a position that is subsequently occupied by mS47 in the mature yeast mtSSU. Uses structure and sequence-specific RNA recognition, binding to a single-stranded region of the precursor and specifically recognizing bases -6 to -1. The exchange of Ccm1 for mS47 is coupled to the irreversible removal of precursor rRNA that is accompanied by conformational changes of the mitoribosomal proteins uS5m and mS26. These conformational changes signal completion of 5'-end rRNA processing through protection of the mature 5'-end of the 15S rRNA and stabilization of mS47. The removal of the 5' precursor together with the dissociation of Ccm1 may be catalyzed by the 5'-3' exoribonuclease Pet127. Involved in the specific removal of group I introns in mitochondrial encoded transcripts.</text>
</comment>
<comment type="similarity">
    <text evidence="1">Belongs to the CCM1 family.</text>
</comment>
<keyword evidence="7" id="KW-1185">Reference proteome</keyword>
<dbReference type="PANTHER" id="PTHR47447:SF23">
    <property type="entry name" value="PENTACOTRIPEPTIDE-REPEAT REGION OF PRORP DOMAIN-CONTAINING PROTEIN"/>
    <property type="match status" value="1"/>
</dbReference>
<feature type="compositionally biased region" description="Polar residues" evidence="5">
    <location>
        <begin position="56"/>
        <end position="67"/>
    </location>
</feature>
<comment type="subunit">
    <text evidence="4">Binds to mitochondrial small subunit 15S rRNA.</text>
</comment>
<gene>
    <name evidence="6" type="ORF">BJ085DRAFT_37472</name>
</gene>
<dbReference type="Gene3D" id="1.25.40.10">
    <property type="entry name" value="Tetratricopeptide repeat domain"/>
    <property type="match status" value="2"/>
</dbReference>
<evidence type="ECO:0000256" key="3">
    <source>
        <dbReference type="ARBA" id="ARBA00044493"/>
    </source>
</evidence>